<organism evidence="3 4">
    <name type="scientific">Pseudoxanthomonas wuyuanensis</name>
    <dbReference type="NCBI Taxonomy" id="1073196"/>
    <lineage>
        <taxon>Bacteria</taxon>
        <taxon>Pseudomonadati</taxon>
        <taxon>Pseudomonadota</taxon>
        <taxon>Gammaproteobacteria</taxon>
        <taxon>Lysobacterales</taxon>
        <taxon>Lysobacteraceae</taxon>
        <taxon>Pseudoxanthomonas</taxon>
    </lineage>
</organism>
<feature type="chain" id="PRO_5012199840" evidence="1">
    <location>
        <begin position="21"/>
        <end position="289"/>
    </location>
</feature>
<evidence type="ECO:0000313" key="3">
    <source>
        <dbReference type="EMBL" id="SOD57255.1"/>
    </source>
</evidence>
<sequence length="289" mass="31159">MTQRILLFALLALCTSAASAARYDKMRKQVVASMLVTGELVVAPDGTVESYAIDRADALPPEARQLIAKVVPTWELDAKQADGSPLQSPTAVRMSMQLLARPIDGVDDRLRVTIEDTAFRDPNAPADVKRNGELAPPAYPVLAAHSGMTGTVYVLLRLNPDGTVAETHVERVDMTVVSDEKTLLKFSKILAKAAVGAAKQWTFNISPERLAHPAPVEVRVPVDFLMPGKTSTTEYGRWHAYVPGLYAPIPWRNPTADGGDAEDGIGALVPGQFYSTDAPFKLRGPKTGS</sequence>
<evidence type="ECO:0000259" key="2">
    <source>
        <dbReference type="PROSITE" id="PS52015"/>
    </source>
</evidence>
<feature type="domain" description="TonB C-terminal" evidence="2">
    <location>
        <begin position="124"/>
        <end position="233"/>
    </location>
</feature>
<evidence type="ECO:0000256" key="1">
    <source>
        <dbReference type="SAM" id="SignalP"/>
    </source>
</evidence>
<dbReference type="Gene3D" id="3.30.1150.10">
    <property type="match status" value="1"/>
</dbReference>
<evidence type="ECO:0000313" key="4">
    <source>
        <dbReference type="Proteomes" id="UP000219374"/>
    </source>
</evidence>
<name>A0A286DET9_9GAMM</name>
<dbReference type="PROSITE" id="PS52015">
    <property type="entry name" value="TONB_CTD"/>
    <property type="match status" value="1"/>
</dbReference>
<keyword evidence="4" id="KW-1185">Reference proteome</keyword>
<dbReference type="InterPro" id="IPR037682">
    <property type="entry name" value="TonB_C"/>
</dbReference>
<dbReference type="AlphaFoldDB" id="A0A286DET9"/>
<accession>A0A286DET9</accession>
<feature type="signal peptide" evidence="1">
    <location>
        <begin position="1"/>
        <end position="20"/>
    </location>
</feature>
<keyword evidence="1" id="KW-0732">Signal</keyword>
<reference evidence="3 4" key="1">
    <citation type="submission" date="2017-09" db="EMBL/GenBank/DDBJ databases">
        <authorList>
            <person name="Ehlers B."/>
            <person name="Leendertz F.H."/>
        </authorList>
    </citation>
    <scope>NUCLEOTIDE SEQUENCE [LARGE SCALE GENOMIC DNA]</scope>
    <source>
        <strain evidence="3 4">CGMCC 1.10978</strain>
    </source>
</reference>
<dbReference type="Pfam" id="PF03544">
    <property type="entry name" value="TonB_C"/>
    <property type="match status" value="1"/>
</dbReference>
<dbReference type="SUPFAM" id="SSF74653">
    <property type="entry name" value="TolA/TonB C-terminal domain"/>
    <property type="match status" value="1"/>
</dbReference>
<protein>
    <submittedName>
        <fullName evidence="3">TonB protein C-terminal</fullName>
    </submittedName>
</protein>
<proteinExistence type="predicted"/>
<gene>
    <name evidence="3" type="ORF">SAMN06296416_11298</name>
</gene>
<dbReference type="EMBL" id="OCND01000012">
    <property type="protein sequence ID" value="SOD57255.1"/>
    <property type="molecule type" value="Genomic_DNA"/>
</dbReference>
<dbReference type="Proteomes" id="UP000219374">
    <property type="component" value="Unassembled WGS sequence"/>
</dbReference>
<dbReference type="GO" id="GO:0055085">
    <property type="term" value="P:transmembrane transport"/>
    <property type="evidence" value="ECO:0007669"/>
    <property type="project" value="InterPro"/>
</dbReference>